<dbReference type="InterPro" id="IPR010065">
    <property type="entry name" value="AA_ABC_transptr_permease_3TM"/>
</dbReference>
<keyword evidence="4 8" id="KW-0812">Transmembrane</keyword>
<dbReference type="PANTHER" id="PTHR30614">
    <property type="entry name" value="MEMBRANE COMPONENT OF AMINO ACID ABC TRANSPORTER"/>
    <property type="match status" value="1"/>
</dbReference>
<reference evidence="10 11" key="1">
    <citation type="submission" date="2020-08" db="EMBL/GenBank/DDBJ databases">
        <title>Sequencing the genomes of 1000 actinobacteria strains.</title>
        <authorList>
            <person name="Klenk H.-P."/>
        </authorList>
    </citation>
    <scope>NUCLEOTIDE SEQUENCE [LARGE SCALE GENOMIC DNA]</scope>
    <source>
        <strain evidence="10 11">DSM 105784</strain>
    </source>
</reference>
<dbReference type="AlphaFoldDB" id="A0A841AL96"/>
<dbReference type="Pfam" id="PF00528">
    <property type="entry name" value="BPD_transp_1"/>
    <property type="match status" value="1"/>
</dbReference>
<dbReference type="GO" id="GO:0006865">
    <property type="term" value="P:amino acid transport"/>
    <property type="evidence" value="ECO:0007669"/>
    <property type="project" value="UniProtKB-KW"/>
</dbReference>
<dbReference type="InterPro" id="IPR000515">
    <property type="entry name" value="MetI-like"/>
</dbReference>
<feature type="transmembrane region" description="Helical" evidence="8">
    <location>
        <begin position="121"/>
        <end position="148"/>
    </location>
</feature>
<dbReference type="SUPFAM" id="SSF161098">
    <property type="entry name" value="MetI-like"/>
    <property type="match status" value="1"/>
</dbReference>
<evidence type="ECO:0000256" key="2">
    <source>
        <dbReference type="ARBA" id="ARBA00022448"/>
    </source>
</evidence>
<evidence type="ECO:0000256" key="8">
    <source>
        <dbReference type="RuleBase" id="RU363032"/>
    </source>
</evidence>
<evidence type="ECO:0000313" key="10">
    <source>
        <dbReference type="EMBL" id="MBB5842209.1"/>
    </source>
</evidence>
<keyword evidence="7 8" id="KW-0472">Membrane</keyword>
<gene>
    <name evidence="10" type="ORF">HD599_000532</name>
</gene>
<feature type="transmembrane region" description="Helical" evidence="8">
    <location>
        <begin position="83"/>
        <end position="109"/>
    </location>
</feature>
<feature type="transmembrane region" description="Helical" evidence="8">
    <location>
        <begin position="271"/>
        <end position="296"/>
    </location>
</feature>
<accession>A0A841AL96</accession>
<evidence type="ECO:0000313" key="11">
    <source>
        <dbReference type="Proteomes" id="UP000536685"/>
    </source>
</evidence>
<feature type="transmembrane region" description="Helical" evidence="8">
    <location>
        <begin position="168"/>
        <end position="188"/>
    </location>
</feature>
<comment type="subcellular location">
    <subcellularLocation>
        <location evidence="1 8">Cell membrane</location>
        <topology evidence="1 8">Multi-pass membrane protein</topology>
    </subcellularLocation>
</comment>
<evidence type="ECO:0000256" key="5">
    <source>
        <dbReference type="ARBA" id="ARBA00022970"/>
    </source>
</evidence>
<dbReference type="Proteomes" id="UP000536685">
    <property type="component" value="Unassembled WGS sequence"/>
</dbReference>
<dbReference type="EMBL" id="JACHMJ010000001">
    <property type="protein sequence ID" value="MBB5842209.1"/>
    <property type="molecule type" value="Genomic_DNA"/>
</dbReference>
<dbReference type="InterPro" id="IPR043429">
    <property type="entry name" value="ArtM/GltK/GlnP/TcyL/YhdX-like"/>
</dbReference>
<dbReference type="Gene3D" id="1.10.3720.10">
    <property type="entry name" value="MetI-like"/>
    <property type="match status" value="1"/>
</dbReference>
<proteinExistence type="inferred from homology"/>
<dbReference type="CDD" id="cd06261">
    <property type="entry name" value="TM_PBP2"/>
    <property type="match status" value="1"/>
</dbReference>
<evidence type="ECO:0000256" key="1">
    <source>
        <dbReference type="ARBA" id="ARBA00004651"/>
    </source>
</evidence>
<evidence type="ECO:0000256" key="6">
    <source>
        <dbReference type="ARBA" id="ARBA00022989"/>
    </source>
</evidence>
<keyword evidence="11" id="KW-1185">Reference proteome</keyword>
<keyword evidence="3" id="KW-1003">Cell membrane</keyword>
<keyword evidence="2 8" id="KW-0813">Transport</keyword>
<evidence type="ECO:0000256" key="3">
    <source>
        <dbReference type="ARBA" id="ARBA00022475"/>
    </source>
</evidence>
<feature type="transmembrane region" description="Helical" evidence="8">
    <location>
        <begin position="239"/>
        <end position="265"/>
    </location>
</feature>
<feature type="transmembrane region" description="Helical" evidence="8">
    <location>
        <begin position="45"/>
        <end position="63"/>
    </location>
</feature>
<evidence type="ECO:0000259" key="9">
    <source>
        <dbReference type="PROSITE" id="PS50928"/>
    </source>
</evidence>
<name>A0A841AL96_9MICO</name>
<keyword evidence="6 8" id="KW-1133">Transmembrane helix</keyword>
<keyword evidence="5" id="KW-0029">Amino-acid transport</keyword>
<dbReference type="PANTHER" id="PTHR30614:SF0">
    <property type="entry name" value="L-CYSTINE TRANSPORT SYSTEM PERMEASE PROTEIN TCYL"/>
    <property type="match status" value="1"/>
</dbReference>
<dbReference type="NCBIfam" id="TIGR01726">
    <property type="entry name" value="HEQRo_perm_3TM"/>
    <property type="match status" value="1"/>
</dbReference>
<dbReference type="RefSeq" id="WP_184233405.1">
    <property type="nucleotide sequence ID" value="NZ_JACHMJ010000001.1"/>
</dbReference>
<dbReference type="GO" id="GO:0043190">
    <property type="term" value="C:ATP-binding cassette (ABC) transporter complex"/>
    <property type="evidence" value="ECO:0007669"/>
    <property type="project" value="InterPro"/>
</dbReference>
<comment type="similarity">
    <text evidence="8">Belongs to the binding-protein-dependent transport system permease family.</text>
</comment>
<comment type="caution">
    <text evidence="10">The sequence shown here is derived from an EMBL/GenBank/DDBJ whole genome shotgun (WGS) entry which is preliminary data.</text>
</comment>
<dbReference type="PROSITE" id="PS50928">
    <property type="entry name" value="ABC_TM1"/>
    <property type="match status" value="1"/>
</dbReference>
<organism evidence="10 11">
    <name type="scientific">Conyzicola lurida</name>
    <dbReference type="NCBI Taxonomy" id="1172621"/>
    <lineage>
        <taxon>Bacteria</taxon>
        <taxon>Bacillati</taxon>
        <taxon>Actinomycetota</taxon>
        <taxon>Actinomycetes</taxon>
        <taxon>Micrococcales</taxon>
        <taxon>Microbacteriaceae</taxon>
        <taxon>Conyzicola</taxon>
    </lineage>
</organism>
<evidence type="ECO:0000256" key="4">
    <source>
        <dbReference type="ARBA" id="ARBA00022692"/>
    </source>
</evidence>
<evidence type="ECO:0000256" key="7">
    <source>
        <dbReference type="ARBA" id="ARBA00023136"/>
    </source>
</evidence>
<protein>
    <submittedName>
        <fullName evidence="10">Polar amino acid transport system permease protein</fullName>
    </submittedName>
</protein>
<dbReference type="InterPro" id="IPR035906">
    <property type="entry name" value="MetI-like_sf"/>
</dbReference>
<dbReference type="GO" id="GO:0022857">
    <property type="term" value="F:transmembrane transporter activity"/>
    <property type="evidence" value="ECO:0007669"/>
    <property type="project" value="InterPro"/>
</dbReference>
<feature type="domain" description="ABC transmembrane type-1" evidence="9">
    <location>
        <begin position="86"/>
        <end position="293"/>
    </location>
</feature>
<sequence>MTDIKQTTVPELVEGTPVEAALRQAQGPVDFGALPVVRTRHWARWILSAIAGFVILQLIWSLFTTPGYDWPTFGTYFFSPAIMRGLGMTLILTVVAGSIGFVAGGVLALMRLSKSPLLSGFAWAFIWFFRSVPLLVQVLVWFNLGYLYPTIGLGIPFTTEYFVEAETVVLVSAFAAAVLGLSLHQAAYSAEIIRGGILSVDQGQLEAAAALGIPQHLRITRIILPQAARSILPNAFNEIIGLLKGTSIISVIALSELFYVAQVIYNRNQDVIPMLLVTVVWYAILTTVLSIAQFYVERFYARGAARVLPPTPIQKAKTWVAVQWARLDEEPKPASSGSKGAGK</sequence>